<keyword evidence="3" id="KW-1185">Reference proteome</keyword>
<proteinExistence type="predicted"/>
<dbReference type="AlphaFoldDB" id="A0A8J7M8U9"/>
<dbReference type="RefSeq" id="WP_200610988.1">
    <property type="nucleotide sequence ID" value="NZ_JAEHHL010000008.1"/>
</dbReference>
<keyword evidence="1" id="KW-0472">Membrane</keyword>
<keyword evidence="1" id="KW-1133">Transmembrane helix</keyword>
<reference evidence="2" key="1">
    <citation type="submission" date="2020-12" db="EMBL/GenBank/DDBJ databases">
        <title>Bacterial taxonomy.</title>
        <authorList>
            <person name="Pan X."/>
        </authorList>
    </citation>
    <scope>NUCLEOTIDE SEQUENCE</scope>
    <source>
        <strain evidence="2">M0105</strain>
    </source>
</reference>
<dbReference type="Proteomes" id="UP000655420">
    <property type="component" value="Unassembled WGS sequence"/>
</dbReference>
<comment type="caution">
    <text evidence="2">The sequence shown here is derived from an EMBL/GenBank/DDBJ whole genome shotgun (WGS) entry which is preliminary data.</text>
</comment>
<name>A0A8J7M8U9_9RHOB</name>
<feature type="transmembrane region" description="Helical" evidence="1">
    <location>
        <begin position="42"/>
        <end position="61"/>
    </location>
</feature>
<evidence type="ECO:0008006" key="4">
    <source>
        <dbReference type="Google" id="ProtNLM"/>
    </source>
</evidence>
<organism evidence="2 3">
    <name type="scientific">Thermohalobaculum xanthum</name>
    <dbReference type="NCBI Taxonomy" id="2753746"/>
    <lineage>
        <taxon>Bacteria</taxon>
        <taxon>Pseudomonadati</taxon>
        <taxon>Pseudomonadota</taxon>
        <taxon>Alphaproteobacteria</taxon>
        <taxon>Rhodobacterales</taxon>
        <taxon>Paracoccaceae</taxon>
        <taxon>Thermohalobaculum</taxon>
    </lineage>
</organism>
<accession>A0A8J7M8U9</accession>
<evidence type="ECO:0000313" key="3">
    <source>
        <dbReference type="Proteomes" id="UP000655420"/>
    </source>
</evidence>
<gene>
    <name evidence="2" type="ORF">H0I76_14185</name>
</gene>
<sequence>MSFVRPEAAALVRRWAEPAAAAVLLLAAGREAVIAFGAGRGFGWIALAAALLAALWLRVALVRALSAQGGEAPGVVEIREREIRFFGPYAGGSVDLDALVRIEVVVPARGVGALWRLAASDGHVLVVPAVAQGAEKLIDAFSALPGFSDLAAAGALRREAPGSRLVWERPAAPAGVAAISRS</sequence>
<dbReference type="EMBL" id="JAEHHL010000008">
    <property type="protein sequence ID" value="MBK0400345.1"/>
    <property type="molecule type" value="Genomic_DNA"/>
</dbReference>
<evidence type="ECO:0000313" key="2">
    <source>
        <dbReference type="EMBL" id="MBK0400345.1"/>
    </source>
</evidence>
<evidence type="ECO:0000256" key="1">
    <source>
        <dbReference type="SAM" id="Phobius"/>
    </source>
</evidence>
<keyword evidence="1" id="KW-0812">Transmembrane</keyword>
<protein>
    <recommendedName>
        <fullName evidence="4">PH domain-containing protein</fullName>
    </recommendedName>
</protein>